<evidence type="ECO:0000256" key="7">
    <source>
        <dbReference type="HAMAP-Rule" id="MF_00203"/>
    </source>
</evidence>
<comment type="function">
    <text evidence="7">The UvrABC repair system catalyzes the recognition and processing of DNA lesions. UvrC both incises the 5' and 3' sides of the lesion. The N-terminal half is responsible for the 3' incision and the C-terminal half is responsible for the 5' incision.</text>
</comment>
<dbReference type="InterPro" id="IPR000305">
    <property type="entry name" value="GIY-YIG_endonuc"/>
</dbReference>
<dbReference type="NCBIfam" id="TIGR00194">
    <property type="entry name" value="uvrC"/>
    <property type="match status" value="1"/>
</dbReference>
<evidence type="ECO:0000256" key="4">
    <source>
        <dbReference type="ARBA" id="ARBA00022881"/>
    </source>
</evidence>
<reference evidence="11 12" key="1">
    <citation type="submission" date="2024-02" db="EMBL/GenBank/DDBJ databases">
        <title>A novel Gemmatimonadota bacterium.</title>
        <authorList>
            <person name="Du Z.-J."/>
            <person name="Ye Y.-Q."/>
        </authorList>
    </citation>
    <scope>NUCLEOTIDE SEQUENCE [LARGE SCALE GENOMIC DNA]</scope>
    <source>
        <strain evidence="11 12">DH-20</strain>
    </source>
</reference>
<sequence>MSRSSVEDRLPTLSRRPGVYLFKDARGEVIYVGKAKRLRDRVRSYFRADSHHSIKTRELVRRIADLETLVVGSEAEALILEANLIKEHQPRFNLQLRDDKRYPYIKVTREPFPRVFVTRKVRNDGGSYFGPYTSVGSMRQALEVIKRLYTVRSCRYDLPKETPERPCLDYHIERCKAPCVGYQSQEDYQAMIDEILAILGGDTEALRRDAETRMRTAAGELDFEAAARLRDVVRGLDSLSREQRVQQVGGGSRDVVGLARDGDIAVGVVLKIRDGILLGRDTLRFSDIQDESDEDLLTAFTSRFYLGRGDQVLRELPREVLLPSDFADRETLEKVLSEAAGRRVATHVPQRGDKLRLVELAGTNARHGLEDRVAGLAVAGDRADETLFDLQEKLDLKVVPRLMVCFDISHTQGTDTVASAVVFENGEPRKSDYRHMKIQGEWGNDDYASMHEAVTRWFRRRRDEGRPLPDLCLIDGGKGQLGAARMALADLGMADVQLAALAKREEEVFLPGRSRPVLLDRRDRALHVLQRIRNEAHRFAITYNRKLRRKRTIRSELADIPGIGPGRQQALLTRFGSVKGIRAASVREIARVPGFSETLATRVATWLGRGTS</sequence>
<evidence type="ECO:0000313" key="11">
    <source>
        <dbReference type="EMBL" id="MEK9500121.1"/>
    </source>
</evidence>
<feature type="domain" description="UVR" evidence="8">
    <location>
        <begin position="204"/>
        <end position="239"/>
    </location>
</feature>
<dbReference type="Gene3D" id="1.10.150.20">
    <property type="entry name" value="5' to 3' exonuclease, C-terminal subdomain"/>
    <property type="match status" value="1"/>
</dbReference>
<keyword evidence="2 7" id="KW-0227">DNA damage</keyword>
<keyword evidence="1 7" id="KW-0963">Cytoplasm</keyword>
<dbReference type="InterPro" id="IPR010994">
    <property type="entry name" value="RuvA_2-like"/>
</dbReference>
<accession>A0ABU9E6H2</accession>
<dbReference type="SUPFAM" id="SSF47781">
    <property type="entry name" value="RuvA domain 2-like"/>
    <property type="match status" value="1"/>
</dbReference>
<dbReference type="Pfam" id="PF22920">
    <property type="entry name" value="UvrC_RNaseH"/>
    <property type="match status" value="1"/>
</dbReference>
<dbReference type="PANTHER" id="PTHR30562:SF1">
    <property type="entry name" value="UVRABC SYSTEM PROTEIN C"/>
    <property type="match status" value="1"/>
</dbReference>
<dbReference type="Gene3D" id="4.10.860.10">
    <property type="entry name" value="UVR domain"/>
    <property type="match status" value="1"/>
</dbReference>
<evidence type="ECO:0000259" key="9">
    <source>
        <dbReference type="PROSITE" id="PS50164"/>
    </source>
</evidence>
<dbReference type="InterPro" id="IPR050066">
    <property type="entry name" value="UvrABC_protein_C"/>
</dbReference>
<evidence type="ECO:0000256" key="5">
    <source>
        <dbReference type="ARBA" id="ARBA00023204"/>
    </source>
</evidence>
<keyword evidence="12" id="KW-1185">Reference proteome</keyword>
<comment type="subcellular location">
    <subcellularLocation>
        <location evidence="7">Cytoplasm</location>
    </subcellularLocation>
</comment>
<name>A0ABU9E6H2_9BACT</name>
<dbReference type="PROSITE" id="PS50151">
    <property type="entry name" value="UVR"/>
    <property type="match status" value="1"/>
</dbReference>
<dbReference type="PANTHER" id="PTHR30562">
    <property type="entry name" value="UVRC/OXIDOREDUCTASE"/>
    <property type="match status" value="1"/>
</dbReference>
<keyword evidence="3 7" id="KW-0228">DNA excision</keyword>
<evidence type="ECO:0000256" key="6">
    <source>
        <dbReference type="ARBA" id="ARBA00023236"/>
    </source>
</evidence>
<dbReference type="CDD" id="cd10434">
    <property type="entry name" value="GIY-YIG_UvrC_Cho"/>
    <property type="match status" value="1"/>
</dbReference>
<dbReference type="InterPro" id="IPR001943">
    <property type="entry name" value="UVR_dom"/>
</dbReference>
<dbReference type="Proteomes" id="UP001484239">
    <property type="component" value="Unassembled WGS sequence"/>
</dbReference>
<evidence type="ECO:0000259" key="10">
    <source>
        <dbReference type="PROSITE" id="PS50165"/>
    </source>
</evidence>
<dbReference type="Pfam" id="PF08459">
    <property type="entry name" value="UvrC_RNaseH_dom"/>
    <property type="match status" value="1"/>
</dbReference>
<dbReference type="InterPro" id="IPR038476">
    <property type="entry name" value="UvrC_RNase_H_dom_sf"/>
</dbReference>
<dbReference type="Pfam" id="PF01541">
    <property type="entry name" value="GIY-YIG"/>
    <property type="match status" value="1"/>
</dbReference>
<dbReference type="InterPro" id="IPR047296">
    <property type="entry name" value="GIY-YIG_UvrC_Cho"/>
</dbReference>
<comment type="subunit">
    <text evidence="7">Interacts with UvrB in an incision complex.</text>
</comment>
<comment type="caution">
    <text evidence="11">The sequence shown here is derived from an EMBL/GenBank/DDBJ whole genome shotgun (WGS) entry which is preliminary data.</text>
</comment>
<dbReference type="InterPro" id="IPR036876">
    <property type="entry name" value="UVR_dom_sf"/>
</dbReference>
<comment type="similarity">
    <text evidence="7">Belongs to the UvrC family.</text>
</comment>
<evidence type="ECO:0000313" key="12">
    <source>
        <dbReference type="Proteomes" id="UP001484239"/>
    </source>
</evidence>
<dbReference type="EMBL" id="JBBHLI010000002">
    <property type="protein sequence ID" value="MEK9500121.1"/>
    <property type="molecule type" value="Genomic_DNA"/>
</dbReference>
<feature type="domain" description="UvrC family homology region profile" evidence="10">
    <location>
        <begin position="255"/>
        <end position="488"/>
    </location>
</feature>
<dbReference type="Pfam" id="PF14520">
    <property type="entry name" value="HHH_5"/>
    <property type="match status" value="1"/>
</dbReference>
<protein>
    <recommendedName>
        <fullName evidence="7">UvrABC system protein C</fullName>
        <shortName evidence="7">Protein UvrC</shortName>
    </recommendedName>
    <alternativeName>
        <fullName evidence="7">Excinuclease ABC subunit C</fullName>
    </alternativeName>
</protein>
<keyword evidence="5 7" id="KW-0234">DNA repair</keyword>
<dbReference type="HAMAP" id="MF_00203">
    <property type="entry name" value="UvrC"/>
    <property type="match status" value="1"/>
</dbReference>
<evidence type="ECO:0000259" key="8">
    <source>
        <dbReference type="PROSITE" id="PS50151"/>
    </source>
</evidence>
<dbReference type="InterPro" id="IPR001162">
    <property type="entry name" value="UvrC_RNase_H_dom"/>
</dbReference>
<dbReference type="InterPro" id="IPR004791">
    <property type="entry name" value="UvrC"/>
</dbReference>
<keyword evidence="4 7" id="KW-0267">Excision nuclease</keyword>
<feature type="domain" description="GIY-YIG" evidence="9">
    <location>
        <begin position="15"/>
        <end position="94"/>
    </location>
</feature>
<dbReference type="PROSITE" id="PS50165">
    <property type="entry name" value="UVRC"/>
    <property type="match status" value="1"/>
</dbReference>
<dbReference type="Gene3D" id="3.30.420.340">
    <property type="entry name" value="UvrC, RNAse H endonuclease domain"/>
    <property type="match status" value="1"/>
</dbReference>
<dbReference type="NCBIfam" id="NF001824">
    <property type="entry name" value="PRK00558.1-5"/>
    <property type="match status" value="1"/>
</dbReference>
<dbReference type="InterPro" id="IPR035901">
    <property type="entry name" value="GIY-YIG_endonuc_sf"/>
</dbReference>
<dbReference type="Gene3D" id="3.40.1440.10">
    <property type="entry name" value="GIY-YIG endonuclease"/>
    <property type="match status" value="1"/>
</dbReference>
<dbReference type="PROSITE" id="PS50164">
    <property type="entry name" value="GIY_YIG"/>
    <property type="match status" value="1"/>
</dbReference>
<proteinExistence type="inferred from homology"/>
<dbReference type="RefSeq" id="WP_405275542.1">
    <property type="nucleotide sequence ID" value="NZ_JBBHLI010000002.1"/>
</dbReference>
<dbReference type="SUPFAM" id="SSF46600">
    <property type="entry name" value="C-terminal UvrC-binding domain of UvrB"/>
    <property type="match status" value="1"/>
</dbReference>
<evidence type="ECO:0000256" key="2">
    <source>
        <dbReference type="ARBA" id="ARBA00022763"/>
    </source>
</evidence>
<evidence type="ECO:0000256" key="3">
    <source>
        <dbReference type="ARBA" id="ARBA00022769"/>
    </source>
</evidence>
<keyword evidence="6 7" id="KW-0742">SOS response</keyword>
<dbReference type="SMART" id="SM00465">
    <property type="entry name" value="GIYc"/>
    <property type="match status" value="1"/>
</dbReference>
<gene>
    <name evidence="7 11" type="primary">uvrC</name>
    <name evidence="11" type="ORF">WI372_03950</name>
</gene>
<evidence type="ECO:0000256" key="1">
    <source>
        <dbReference type="ARBA" id="ARBA00022490"/>
    </source>
</evidence>
<organism evidence="11 12">
    <name type="scientific">Gaopeijia maritima</name>
    <dbReference type="NCBI Taxonomy" id="3119007"/>
    <lineage>
        <taxon>Bacteria</taxon>
        <taxon>Pseudomonadati</taxon>
        <taxon>Gemmatimonadota</taxon>
        <taxon>Longimicrobiia</taxon>
        <taxon>Gaopeijiales</taxon>
        <taxon>Gaopeijiaceae</taxon>
        <taxon>Gaopeijia</taxon>
    </lineage>
</organism>
<dbReference type="SUPFAM" id="SSF82771">
    <property type="entry name" value="GIY-YIG endonuclease"/>
    <property type="match status" value="1"/>
</dbReference>